<dbReference type="EMBL" id="QFYS01000003">
    <property type="protein sequence ID" value="RAK66391.1"/>
    <property type="molecule type" value="Genomic_DNA"/>
</dbReference>
<name>A0A328BJ07_9CAUL</name>
<reference evidence="1 2" key="1">
    <citation type="submission" date="2018-05" db="EMBL/GenBank/DDBJ databases">
        <authorList>
            <person name="Lanie J.A."/>
            <person name="Ng W.-L."/>
            <person name="Kazmierczak K.M."/>
            <person name="Andrzejewski T.M."/>
            <person name="Davidsen T.M."/>
            <person name="Wayne K.J."/>
            <person name="Tettelin H."/>
            <person name="Glass J.I."/>
            <person name="Rusch D."/>
            <person name="Podicherti R."/>
            <person name="Tsui H.-C.T."/>
            <person name="Winkler M.E."/>
        </authorList>
    </citation>
    <scope>NUCLEOTIDE SEQUENCE [LARGE SCALE GENOMIC DNA]</scope>
    <source>
        <strain evidence="1 2">BUT-10</strain>
    </source>
</reference>
<accession>A0A328BJ07</accession>
<keyword evidence="2" id="KW-1185">Reference proteome</keyword>
<proteinExistence type="predicted"/>
<organism evidence="1 2">
    <name type="scientific">Phenylobacterium kunshanense</name>
    <dbReference type="NCBI Taxonomy" id="1445034"/>
    <lineage>
        <taxon>Bacteria</taxon>
        <taxon>Pseudomonadati</taxon>
        <taxon>Pseudomonadota</taxon>
        <taxon>Alphaproteobacteria</taxon>
        <taxon>Caulobacterales</taxon>
        <taxon>Caulobacteraceae</taxon>
        <taxon>Phenylobacterium</taxon>
    </lineage>
</organism>
<evidence type="ECO:0000313" key="1">
    <source>
        <dbReference type="EMBL" id="RAK66391.1"/>
    </source>
</evidence>
<protein>
    <submittedName>
        <fullName evidence="1">Uncharacterized protein</fullName>
    </submittedName>
</protein>
<dbReference type="AlphaFoldDB" id="A0A328BJ07"/>
<dbReference type="Proteomes" id="UP000249524">
    <property type="component" value="Unassembled WGS sequence"/>
</dbReference>
<evidence type="ECO:0000313" key="2">
    <source>
        <dbReference type="Proteomes" id="UP000249524"/>
    </source>
</evidence>
<gene>
    <name evidence="1" type="ORF">DJ019_09095</name>
</gene>
<sequence>MVVAPPSAMTALTLAEMHVRRWELKAVCSCCGIKLRVSLPAMIRTYGPDAVWWGRKPACPGLECDGGSLTYAARALRGGSWVSMAQAPGDVAMAAYSKRQRTYPGPR</sequence>
<comment type="caution">
    <text evidence="1">The sequence shown here is derived from an EMBL/GenBank/DDBJ whole genome shotgun (WGS) entry which is preliminary data.</text>
</comment>